<feature type="compositionally biased region" description="Basic residues" evidence="1">
    <location>
        <begin position="407"/>
        <end position="419"/>
    </location>
</feature>
<feature type="compositionally biased region" description="Basic and acidic residues" evidence="1">
    <location>
        <begin position="335"/>
        <end position="351"/>
    </location>
</feature>
<feature type="compositionally biased region" description="Basic and acidic residues" evidence="1">
    <location>
        <begin position="280"/>
        <end position="292"/>
    </location>
</feature>
<feature type="compositionally biased region" description="Basic and acidic residues" evidence="1">
    <location>
        <begin position="187"/>
        <end position="198"/>
    </location>
</feature>
<dbReference type="AlphaFoldDB" id="A0A6J4IRK5"/>
<sequence length="470" mass="50995">GRRPPHRNRLARHHRHPRRPALGAADRAGTAPVPHRHGTLPAGPDPRRRAAQIGLRRGERPPRRTARGPRRHHRQGRGRDRCRRARRGVPVARLADRQRHPDQHERQRGDRQPRQPDARAAARQPEAGASERPRQPRPVLQRQLPDHDAHRGGGGGGAAPAARAVAAARGAAGPRGGVVRHRQARPHASDGRRADDARPGGGRLGAAGGARHRPAARHDAAAAAAGAGRHGGRHRPQSARRLRPRFLRDPGGAHRTRVRAEPGQVRGHGRARRLGGAVGRAEHARRVAEQDRQRRAAARQRAALRPVRTGRPGGRALLVHHARQDQPDPVGGADHGLRAGDGRPHHGDGRWRARALAAQRVQAGDRPRRAAVGGSPGGRGRELRRAHGRQAGAEPRAHRRELGALAHARHRAQPAHRLRLGGPHRQNGPGRELDPQGRGGEARLGFAGGFRPLGAARADDRTGRDTRRRV</sequence>
<dbReference type="EMBL" id="CADCTL010000174">
    <property type="protein sequence ID" value="CAA9258838.1"/>
    <property type="molecule type" value="Genomic_DNA"/>
</dbReference>
<feature type="compositionally biased region" description="Basic residues" evidence="1">
    <location>
        <begin position="63"/>
        <end position="87"/>
    </location>
</feature>
<proteinExistence type="predicted"/>
<feature type="non-terminal residue" evidence="2">
    <location>
        <position position="1"/>
    </location>
</feature>
<feature type="compositionally biased region" description="Low complexity" evidence="1">
    <location>
        <begin position="159"/>
        <end position="172"/>
    </location>
</feature>
<feature type="region of interest" description="Disordered" evidence="1">
    <location>
        <begin position="323"/>
        <end position="470"/>
    </location>
</feature>
<evidence type="ECO:0000256" key="1">
    <source>
        <dbReference type="SAM" id="MobiDB-lite"/>
    </source>
</evidence>
<feature type="region of interest" description="Disordered" evidence="1">
    <location>
        <begin position="1"/>
        <end position="292"/>
    </location>
</feature>
<feature type="compositionally biased region" description="Basic residues" evidence="1">
    <location>
        <begin position="230"/>
        <end position="245"/>
    </location>
</feature>
<dbReference type="EC" id="4.2.1.2" evidence="2"/>
<accession>A0A6J4IRK5</accession>
<feature type="non-terminal residue" evidence="2">
    <location>
        <position position="470"/>
    </location>
</feature>
<feature type="compositionally biased region" description="Basic and acidic residues" evidence="1">
    <location>
        <begin position="457"/>
        <end position="470"/>
    </location>
</feature>
<feature type="compositionally biased region" description="Basic residues" evidence="1">
    <location>
        <begin position="1"/>
        <end position="19"/>
    </location>
</feature>
<organism evidence="2">
    <name type="scientific">uncultured Acetobacteraceae bacterium</name>
    <dbReference type="NCBI Taxonomy" id="169975"/>
    <lineage>
        <taxon>Bacteria</taxon>
        <taxon>Pseudomonadati</taxon>
        <taxon>Pseudomonadota</taxon>
        <taxon>Alphaproteobacteria</taxon>
        <taxon>Acetobacterales</taxon>
        <taxon>Acetobacteraceae</taxon>
        <taxon>environmental samples</taxon>
    </lineage>
</organism>
<feature type="compositionally biased region" description="Gly residues" evidence="1">
    <location>
        <begin position="199"/>
        <end position="208"/>
    </location>
</feature>
<keyword evidence="2" id="KW-0456">Lyase</keyword>
<name>A0A6J4IRK5_9PROT</name>
<gene>
    <name evidence="2" type="ORF">AVDCRST_MAG04-2469</name>
</gene>
<reference evidence="2" key="1">
    <citation type="submission" date="2020-02" db="EMBL/GenBank/DDBJ databases">
        <authorList>
            <person name="Meier V. D."/>
        </authorList>
    </citation>
    <scope>NUCLEOTIDE SEQUENCE</scope>
    <source>
        <strain evidence="2">AVDCRST_MAG04</strain>
    </source>
</reference>
<dbReference type="GO" id="GO:0004333">
    <property type="term" value="F:fumarate hydratase activity"/>
    <property type="evidence" value="ECO:0007669"/>
    <property type="project" value="UniProtKB-EC"/>
</dbReference>
<protein>
    <submittedName>
        <fullName evidence="2">Fumarate hydratase class II</fullName>
        <ecNumber evidence="2">4.2.1.2</ecNumber>
    </submittedName>
</protein>
<evidence type="ECO:0000313" key="2">
    <source>
        <dbReference type="EMBL" id="CAA9258838.1"/>
    </source>
</evidence>
<feature type="compositionally biased region" description="Basic and acidic residues" evidence="1">
    <location>
        <begin position="94"/>
        <end position="117"/>
    </location>
</feature>